<organism evidence="1 2">
    <name type="scientific">Daeguia caeni</name>
    <dbReference type="NCBI Taxonomy" id="439612"/>
    <lineage>
        <taxon>Bacteria</taxon>
        <taxon>Pseudomonadati</taxon>
        <taxon>Pseudomonadota</taxon>
        <taxon>Alphaproteobacteria</taxon>
        <taxon>Hyphomicrobiales</taxon>
        <taxon>Brucellaceae</taxon>
        <taxon>Daeguia</taxon>
    </lineage>
</organism>
<proteinExistence type="predicted"/>
<reference evidence="2" key="1">
    <citation type="journal article" date="2019" name="Int. J. Syst. Evol. Microbiol.">
        <title>The Global Catalogue of Microorganisms (GCM) 10K type strain sequencing project: providing services to taxonomists for standard genome sequencing and annotation.</title>
        <authorList>
            <consortium name="The Broad Institute Genomics Platform"/>
            <consortium name="The Broad Institute Genome Sequencing Center for Infectious Disease"/>
            <person name="Wu L."/>
            <person name="Ma J."/>
        </authorList>
    </citation>
    <scope>NUCLEOTIDE SEQUENCE [LARGE SCALE GENOMIC DNA]</scope>
    <source>
        <strain evidence="2">CGMCC 1.15731</strain>
    </source>
</reference>
<gene>
    <name evidence="1" type="ORF">ACFO1V_04230</name>
</gene>
<keyword evidence="2" id="KW-1185">Reference proteome</keyword>
<accession>A0ABV9H4M5</accession>
<dbReference type="RefSeq" id="WP_109988930.1">
    <property type="nucleotide sequence ID" value="NZ_JBHEEZ010000075.1"/>
</dbReference>
<comment type="caution">
    <text evidence="1">The sequence shown here is derived from an EMBL/GenBank/DDBJ whole genome shotgun (WGS) entry which is preliminary data.</text>
</comment>
<evidence type="ECO:0000313" key="2">
    <source>
        <dbReference type="Proteomes" id="UP001596042"/>
    </source>
</evidence>
<protein>
    <recommendedName>
        <fullName evidence="3">Restriction endonuclease</fullName>
    </recommendedName>
</protein>
<dbReference type="Proteomes" id="UP001596042">
    <property type="component" value="Unassembled WGS sequence"/>
</dbReference>
<dbReference type="EMBL" id="JBHSEL010000040">
    <property type="protein sequence ID" value="MFC4624435.1"/>
    <property type="molecule type" value="Genomic_DNA"/>
</dbReference>
<name>A0ABV9H4M5_9HYPH</name>
<sequence>MIVFEEVVDDDPALVHSPMVRAMEKTFAYIYEHGAIPLTPSKAFKRSFVHWAAAEFEWPGYLEADLFAINKVLNEIDFGPLMDLHDLMIALKIGRHSKGQFTLTKAGQSLVGHPGRLFGIITPFYLFEVDHLQFARRPERLPGNWDIFLNVLNVEVENGATATELRHTLYGPKGESERFDMILSNLYVQVLRPLCWTGLLREDRVEGARRFDDGLFTKTSLWRTALRLDTDRDVRPATHH</sequence>
<evidence type="ECO:0000313" key="1">
    <source>
        <dbReference type="EMBL" id="MFC4624435.1"/>
    </source>
</evidence>
<evidence type="ECO:0008006" key="3">
    <source>
        <dbReference type="Google" id="ProtNLM"/>
    </source>
</evidence>